<gene>
    <name evidence="1" type="ORF">TNIN_58541</name>
</gene>
<comment type="caution">
    <text evidence="1">The sequence shown here is derived from an EMBL/GenBank/DDBJ whole genome shotgun (WGS) entry which is preliminary data.</text>
</comment>
<accession>A0A8X6XG94</accession>
<proteinExistence type="predicted"/>
<evidence type="ECO:0000313" key="2">
    <source>
        <dbReference type="Proteomes" id="UP000886998"/>
    </source>
</evidence>
<protein>
    <submittedName>
        <fullName evidence="1">Uncharacterized protein</fullName>
    </submittedName>
</protein>
<sequence length="90" mass="10125">MFRCKQNKHLSSKTTMLNRDKLVEQTLEMRLLIANRMASPEPNRAIVRCSREAYGIVLNSSRINLKGLTICKNNGLIGTIGRYGHHSPSA</sequence>
<evidence type="ECO:0000313" key="1">
    <source>
        <dbReference type="EMBL" id="GFY52521.1"/>
    </source>
</evidence>
<reference evidence="1" key="1">
    <citation type="submission" date="2020-08" db="EMBL/GenBank/DDBJ databases">
        <title>Multicomponent nature underlies the extraordinary mechanical properties of spider dragline silk.</title>
        <authorList>
            <person name="Kono N."/>
            <person name="Nakamura H."/>
            <person name="Mori M."/>
            <person name="Yoshida Y."/>
            <person name="Ohtoshi R."/>
            <person name="Malay A.D."/>
            <person name="Moran D.A.P."/>
            <person name="Tomita M."/>
            <person name="Numata K."/>
            <person name="Arakawa K."/>
        </authorList>
    </citation>
    <scope>NUCLEOTIDE SEQUENCE</scope>
</reference>
<dbReference type="AlphaFoldDB" id="A0A8X6XG94"/>
<keyword evidence="2" id="KW-1185">Reference proteome</keyword>
<dbReference type="Proteomes" id="UP000886998">
    <property type="component" value="Unassembled WGS sequence"/>
</dbReference>
<organism evidence="1 2">
    <name type="scientific">Trichonephila inaurata madagascariensis</name>
    <dbReference type="NCBI Taxonomy" id="2747483"/>
    <lineage>
        <taxon>Eukaryota</taxon>
        <taxon>Metazoa</taxon>
        <taxon>Ecdysozoa</taxon>
        <taxon>Arthropoda</taxon>
        <taxon>Chelicerata</taxon>
        <taxon>Arachnida</taxon>
        <taxon>Araneae</taxon>
        <taxon>Araneomorphae</taxon>
        <taxon>Entelegynae</taxon>
        <taxon>Araneoidea</taxon>
        <taxon>Nephilidae</taxon>
        <taxon>Trichonephila</taxon>
        <taxon>Trichonephila inaurata</taxon>
    </lineage>
</organism>
<dbReference type="EMBL" id="BMAV01008731">
    <property type="protein sequence ID" value="GFY52521.1"/>
    <property type="molecule type" value="Genomic_DNA"/>
</dbReference>
<name>A0A8X6XG94_9ARAC</name>